<dbReference type="GO" id="GO:0031146">
    <property type="term" value="P:SCF-dependent proteasomal ubiquitin-dependent protein catabolic process"/>
    <property type="evidence" value="ECO:0007669"/>
    <property type="project" value="TreeGrafter"/>
</dbReference>
<name>U9T9L0_RHIID</name>
<dbReference type="InterPro" id="IPR032675">
    <property type="entry name" value="LRR_dom_sf"/>
</dbReference>
<sequence>MDGQSLHDPATVRIISAESVRKILKAWDFDEMVINSWYNDVEVLVEENDMFYVTRIAILCGMKHFHANLGGDSCHISDAGIKSLTQSCTELQAIDLDNCEYITDKSIEYIANSCPNLKKLGLICCNTITENVIVGLLRCCTQIETLLIPECNVSDKTMSVITECCPQLRALDVCSKILTNEPVIAFIESCRKVEDLVLHYRNMTTFVINTIAQNCPVLHLLDVECDQELSVDLIGTLYGSRSFGFTEKRCTKFRYRQVSIRTCSSFDEMFPRNMDL</sequence>
<dbReference type="InterPro" id="IPR057207">
    <property type="entry name" value="FBXL15_LRR"/>
</dbReference>
<organism evidence="2">
    <name type="scientific">Rhizophagus irregularis (strain DAOM 181602 / DAOM 197198 / MUCL 43194)</name>
    <name type="common">Arbuscular mycorrhizal fungus</name>
    <name type="synonym">Glomus intraradices</name>
    <dbReference type="NCBI Taxonomy" id="747089"/>
    <lineage>
        <taxon>Eukaryota</taxon>
        <taxon>Fungi</taxon>
        <taxon>Fungi incertae sedis</taxon>
        <taxon>Mucoromycota</taxon>
        <taxon>Glomeromycotina</taxon>
        <taxon>Glomeromycetes</taxon>
        <taxon>Glomerales</taxon>
        <taxon>Glomeraceae</taxon>
        <taxon>Rhizophagus</taxon>
    </lineage>
</organism>
<dbReference type="AlphaFoldDB" id="U9T9L0"/>
<dbReference type="PANTHER" id="PTHR13318">
    <property type="entry name" value="PARTNER OF PAIRED, ISOFORM B-RELATED"/>
    <property type="match status" value="1"/>
</dbReference>
<dbReference type="SUPFAM" id="SSF52047">
    <property type="entry name" value="RNI-like"/>
    <property type="match status" value="1"/>
</dbReference>
<reference evidence="2" key="1">
    <citation type="submission" date="2013-07" db="EMBL/GenBank/DDBJ databases">
        <title>The genome of an arbuscular mycorrhizal fungus provides insights into the evolution of the oldest plant symbiosis.</title>
        <authorList>
            <consortium name="DOE Joint Genome Institute"/>
            <person name="Tisserant E."/>
            <person name="Malbreil M."/>
            <person name="Kuo A."/>
            <person name="Kohler A."/>
            <person name="Symeonidi A."/>
            <person name="Balestrini R."/>
            <person name="Charron P."/>
            <person name="Duensing N."/>
            <person name="Frei-dit-Frey N."/>
            <person name="Gianinazzi-Pearson V."/>
            <person name="Gilbert B."/>
            <person name="Handa Y."/>
            <person name="Hijri M."/>
            <person name="Kaul R."/>
            <person name="Kawaguchi M."/>
            <person name="Krajinski F."/>
            <person name="Lammers P."/>
            <person name="Lapierre D."/>
            <person name="Masclaux F.G."/>
            <person name="Murat C."/>
            <person name="Morin E."/>
            <person name="Ndikumana S."/>
            <person name="Pagni M."/>
            <person name="Petitpierre D."/>
            <person name="Requena N."/>
            <person name="Rosikiewicz P."/>
            <person name="Riley R."/>
            <person name="Saito K."/>
            <person name="San Clemente H."/>
            <person name="Shapiro H."/>
            <person name="van Tuinen D."/>
            <person name="Becard G."/>
            <person name="Bonfante P."/>
            <person name="Paszkowski U."/>
            <person name="Shachar-Hill Y."/>
            <person name="Young J.P."/>
            <person name="Sanders I.R."/>
            <person name="Henrissat B."/>
            <person name="Rensing S.A."/>
            <person name="Grigoriev I.V."/>
            <person name="Corradi N."/>
            <person name="Roux C."/>
            <person name="Martin F."/>
        </authorList>
    </citation>
    <scope>NUCLEOTIDE SEQUENCE</scope>
    <source>
        <strain evidence="2">DAOM 197198</strain>
    </source>
</reference>
<evidence type="ECO:0000313" key="2">
    <source>
        <dbReference type="EMBL" id="ESA02983.1"/>
    </source>
</evidence>
<dbReference type="InterPro" id="IPR006553">
    <property type="entry name" value="Leu-rich_rpt_Cys-con_subtyp"/>
</dbReference>
<evidence type="ECO:0000259" key="1">
    <source>
        <dbReference type="Pfam" id="PF25372"/>
    </source>
</evidence>
<feature type="domain" description="F-box/LRR-repeat protein 15-like leucin rich repeat" evidence="1">
    <location>
        <begin position="69"/>
        <end position="181"/>
    </location>
</feature>
<dbReference type="HOGENOM" id="CLU_1008822_0_0_1"/>
<proteinExistence type="predicted"/>
<dbReference type="GO" id="GO:0019005">
    <property type="term" value="C:SCF ubiquitin ligase complex"/>
    <property type="evidence" value="ECO:0007669"/>
    <property type="project" value="TreeGrafter"/>
</dbReference>
<dbReference type="SMART" id="SM00367">
    <property type="entry name" value="LRR_CC"/>
    <property type="match status" value="4"/>
</dbReference>
<protein>
    <recommendedName>
        <fullName evidence="1">F-box/LRR-repeat protein 15-like leucin rich repeat domain-containing protein</fullName>
    </recommendedName>
</protein>
<dbReference type="VEuPathDB" id="FungiDB:RhiirFUN_000192"/>
<dbReference type="Gene3D" id="3.80.10.10">
    <property type="entry name" value="Ribonuclease Inhibitor"/>
    <property type="match status" value="1"/>
</dbReference>
<dbReference type="Pfam" id="PF25372">
    <property type="entry name" value="DUF7885"/>
    <property type="match status" value="1"/>
</dbReference>
<accession>U9T9L0</accession>
<gene>
    <name evidence="2" type="ORF">GLOINDRAFT_327352</name>
</gene>
<dbReference type="EMBL" id="KI295321">
    <property type="protein sequence ID" value="ESA02983.1"/>
    <property type="molecule type" value="Genomic_DNA"/>
</dbReference>
<dbReference type="eggNOG" id="KOG4341">
    <property type="taxonomic scope" value="Eukaryota"/>
</dbReference>